<dbReference type="Pfam" id="PF00583">
    <property type="entry name" value="Acetyltransf_1"/>
    <property type="match status" value="1"/>
</dbReference>
<sequence length="149" mass="17369">MIEEARMEDLPEILNLQKLAFQREAEEIYGMDIEPLKQSLEEIQGEFKRSTILKFSEQGRIIGSVRAFLDVDNVCHVGKLIVHPLEQNKGIGTQLMNRVHEIFRESSSFLIFTGERSKDVKRLYGKLGYWDESLKNVGSFQLCYMRRIK</sequence>
<gene>
    <name evidence="2" type="ORF">JRJ22_24815</name>
</gene>
<evidence type="ECO:0000313" key="3">
    <source>
        <dbReference type="Proteomes" id="UP000663452"/>
    </source>
</evidence>
<dbReference type="CDD" id="cd04301">
    <property type="entry name" value="NAT_SF"/>
    <property type="match status" value="1"/>
</dbReference>
<dbReference type="Gene3D" id="3.40.630.30">
    <property type="match status" value="1"/>
</dbReference>
<proteinExistence type="predicted"/>
<accession>A0ABX7LD48</accession>
<dbReference type="SUPFAM" id="SSF55729">
    <property type="entry name" value="Acyl-CoA N-acyltransferases (Nat)"/>
    <property type="match status" value="1"/>
</dbReference>
<evidence type="ECO:0000259" key="1">
    <source>
        <dbReference type="PROSITE" id="PS51186"/>
    </source>
</evidence>
<dbReference type="PROSITE" id="PS51186">
    <property type="entry name" value="GNAT"/>
    <property type="match status" value="1"/>
</dbReference>
<dbReference type="InterPro" id="IPR016181">
    <property type="entry name" value="Acyl_CoA_acyltransferase"/>
</dbReference>
<feature type="domain" description="N-acetyltransferase" evidence="1">
    <location>
        <begin position="1"/>
        <end position="149"/>
    </location>
</feature>
<keyword evidence="3" id="KW-1185">Reference proteome</keyword>
<dbReference type="InterPro" id="IPR000182">
    <property type="entry name" value="GNAT_dom"/>
</dbReference>
<name>A0ABX7LD48_9BACL</name>
<evidence type="ECO:0000313" key="2">
    <source>
        <dbReference type="EMBL" id="QSF44395.1"/>
    </source>
</evidence>
<protein>
    <submittedName>
        <fullName evidence="2">GNAT family N-acetyltransferase</fullName>
    </submittedName>
</protein>
<organism evidence="2 3">
    <name type="scientific">Paenibacillus tianjinensis</name>
    <dbReference type="NCBI Taxonomy" id="2810347"/>
    <lineage>
        <taxon>Bacteria</taxon>
        <taxon>Bacillati</taxon>
        <taxon>Bacillota</taxon>
        <taxon>Bacilli</taxon>
        <taxon>Bacillales</taxon>
        <taxon>Paenibacillaceae</taxon>
        <taxon>Paenibacillus</taxon>
    </lineage>
</organism>
<dbReference type="EMBL" id="CP070969">
    <property type="protein sequence ID" value="QSF44395.1"/>
    <property type="molecule type" value="Genomic_DNA"/>
</dbReference>
<dbReference type="RefSeq" id="WP_206101976.1">
    <property type="nucleotide sequence ID" value="NZ_CP070969.1"/>
</dbReference>
<reference evidence="2 3" key="1">
    <citation type="submission" date="2021-02" db="EMBL/GenBank/DDBJ databases">
        <title>Paenibacillus tianjinensis sp. nov.</title>
        <authorList>
            <person name="Liu H."/>
        </authorList>
    </citation>
    <scope>NUCLEOTIDE SEQUENCE [LARGE SCALE GENOMIC DNA]</scope>
    <source>
        <strain evidence="2 3">TB2019</strain>
    </source>
</reference>
<dbReference type="Proteomes" id="UP000663452">
    <property type="component" value="Chromosome"/>
</dbReference>